<organism evidence="2">
    <name type="scientific">Solanum lycopersicum</name>
    <name type="common">Tomato</name>
    <name type="synonym">Lycopersicon esculentum</name>
    <dbReference type="NCBI Taxonomy" id="4081"/>
    <lineage>
        <taxon>Eukaryota</taxon>
        <taxon>Viridiplantae</taxon>
        <taxon>Streptophyta</taxon>
        <taxon>Embryophyta</taxon>
        <taxon>Tracheophyta</taxon>
        <taxon>Spermatophyta</taxon>
        <taxon>Magnoliopsida</taxon>
        <taxon>eudicotyledons</taxon>
        <taxon>Gunneridae</taxon>
        <taxon>Pentapetalae</taxon>
        <taxon>asterids</taxon>
        <taxon>lamiids</taxon>
        <taxon>Solanales</taxon>
        <taxon>Solanaceae</taxon>
        <taxon>Solanoideae</taxon>
        <taxon>Solaneae</taxon>
        <taxon>Solanum</taxon>
        <taxon>Solanum subgen. Lycopersicon</taxon>
    </lineage>
</organism>
<dbReference type="STRING" id="4081.A0A3Q7HDE8"/>
<proteinExistence type="predicted"/>
<reference evidence="2" key="2">
    <citation type="submission" date="2019-01" db="UniProtKB">
        <authorList>
            <consortium name="EnsemblPlants"/>
        </authorList>
    </citation>
    <scope>IDENTIFICATION</scope>
    <source>
        <strain evidence="2">cv. Heinz 1706</strain>
    </source>
</reference>
<evidence type="ECO:0008006" key="4">
    <source>
        <dbReference type="Google" id="ProtNLM"/>
    </source>
</evidence>
<dbReference type="EnsemblPlants" id="Solyc07g045570.2.1">
    <property type="protein sequence ID" value="Solyc07g045570.2.1"/>
    <property type="gene ID" value="Solyc07g045570.2"/>
</dbReference>
<dbReference type="Gramene" id="Solyc07g045570.2.1">
    <property type="protein sequence ID" value="Solyc07g045570.2.1"/>
    <property type="gene ID" value="Solyc07g045570.2"/>
</dbReference>
<feature type="coiled-coil region" evidence="1">
    <location>
        <begin position="1"/>
        <end position="70"/>
    </location>
</feature>
<keyword evidence="1" id="KW-0175">Coiled coil</keyword>
<evidence type="ECO:0000313" key="3">
    <source>
        <dbReference type="Proteomes" id="UP000004994"/>
    </source>
</evidence>
<reference evidence="2" key="1">
    <citation type="journal article" date="2012" name="Nature">
        <title>The tomato genome sequence provides insights into fleshy fruit evolution.</title>
        <authorList>
            <consortium name="Tomato Genome Consortium"/>
        </authorList>
    </citation>
    <scope>NUCLEOTIDE SEQUENCE [LARGE SCALE GENOMIC DNA]</scope>
    <source>
        <strain evidence="2">cv. Heinz 1706</strain>
    </source>
</reference>
<accession>A0A3Q7HDE8</accession>
<protein>
    <recommendedName>
        <fullName evidence="4">Filament-like plant protein</fullName>
    </recommendedName>
</protein>
<dbReference type="InterPro" id="IPR008587">
    <property type="entry name" value="FPP_plant"/>
</dbReference>
<evidence type="ECO:0000256" key="1">
    <source>
        <dbReference type="SAM" id="Coils"/>
    </source>
</evidence>
<dbReference type="Proteomes" id="UP000004994">
    <property type="component" value="Chromosome 7"/>
</dbReference>
<evidence type="ECO:0000313" key="2">
    <source>
        <dbReference type="EnsemblPlants" id="Solyc07g045570.2.1"/>
    </source>
</evidence>
<sequence>MESTKSQLAETELLLAEIKSQLASAQKANSLSEIKLKCMVESYNSLETRNEELQAEVNRLQAKIGSLDNHQDTLASCKDFDEHLQSCDNLLIETEIQNPQRRRQISNRSCNFTRGGEEEKRRSSVTGKLNVGVKIKQEIKKPKYVLKLFM</sequence>
<dbReference type="Pfam" id="PF05911">
    <property type="entry name" value="FPP"/>
    <property type="match status" value="1"/>
</dbReference>
<dbReference type="PaxDb" id="4081-Solyc07g045570.1.1"/>
<keyword evidence="3" id="KW-1185">Reference proteome</keyword>
<name>A0A3Q7HDE8_SOLLC</name>
<dbReference type="AlphaFoldDB" id="A0A3Q7HDE8"/>
<dbReference type="InParanoid" id="A0A3Q7HDE8"/>